<dbReference type="GO" id="GO:0006508">
    <property type="term" value="P:proteolysis"/>
    <property type="evidence" value="ECO:0007669"/>
    <property type="project" value="UniProtKB-KW"/>
</dbReference>
<evidence type="ECO:0000256" key="13">
    <source>
        <dbReference type="ARBA" id="ARBA00043009"/>
    </source>
</evidence>
<keyword evidence="17" id="KW-1185">Reference proteome</keyword>
<dbReference type="GeneID" id="127750736"/>
<dbReference type="PROSITE" id="PS51379">
    <property type="entry name" value="4FE4S_FER_2"/>
    <property type="match status" value="1"/>
</dbReference>
<keyword evidence="5" id="KW-0645">Protease</keyword>
<dbReference type="EC" id="3.4.19.12" evidence="4"/>
<dbReference type="PROSITE" id="PS50235">
    <property type="entry name" value="USP_3"/>
    <property type="match status" value="1"/>
</dbReference>
<dbReference type="GO" id="GO:0004843">
    <property type="term" value="F:cysteine-type deubiquitinase activity"/>
    <property type="evidence" value="ECO:0007669"/>
    <property type="project" value="UniProtKB-EC"/>
</dbReference>
<keyword evidence="8" id="KW-0788">Thiol protease</keyword>
<evidence type="ECO:0000256" key="7">
    <source>
        <dbReference type="ARBA" id="ARBA00022801"/>
    </source>
</evidence>
<dbReference type="SUPFAM" id="SSF54001">
    <property type="entry name" value="Cysteine proteinases"/>
    <property type="match status" value="1"/>
</dbReference>
<dbReference type="Proteomes" id="UP000504606">
    <property type="component" value="Unplaced"/>
</dbReference>
<dbReference type="RefSeq" id="XP_052129083.1">
    <property type="nucleotide sequence ID" value="XM_052273123.1"/>
</dbReference>
<evidence type="ECO:0000259" key="15">
    <source>
        <dbReference type="PROSITE" id="PS50235"/>
    </source>
</evidence>
<evidence type="ECO:0000256" key="4">
    <source>
        <dbReference type="ARBA" id="ARBA00012759"/>
    </source>
</evidence>
<evidence type="ECO:0000256" key="6">
    <source>
        <dbReference type="ARBA" id="ARBA00022786"/>
    </source>
</evidence>
<dbReference type="Gene3D" id="3.90.70.10">
    <property type="entry name" value="Cysteine proteinases"/>
    <property type="match status" value="1"/>
</dbReference>
<dbReference type="InterPro" id="IPR017896">
    <property type="entry name" value="4Fe4S_Fe-S-bd"/>
</dbReference>
<sequence length="717" mass="78953">MRFESKNAKYESSPKHMSACHIHLSEFLPFPYICDLAISFINAAMAEAAVNVSHCDGGLIGKAVHVSAALQDWSNNELPSPQFTFYTRKVTSKWGGVVKHFHSGLLNLGNTCYLNASLQDLFHIPGFLDFLKGDVLHRKSCYAPLTCVTCSLFCSLSSMESEAIHKPVRLVNLIGSISKQHLRPGKEEDAHEFIVMLLDVIDREFLNRFGYEYERLKDFCSIQTSVGGEIFGGWLQNLCTCVSCNMCSTTYCPFSQIFISCESGSIQNGVAAYIQNTEEVEFKCSRGHKGIAKKSCTIYRYPQVLKIVVNRFDFNNYKLRNPVSVDQYLKVGTARYSFLSGVIHSDVEGENRHYTCVSRCPSGNYTLFNDASVTQNYSGMCSDFVRSGIYITFYQLTSQAKTRNRTLLKTPSKRSPAKKKLFIGKSTVSPQSNSRRNPFEKTMFGHTKSFSPKRKTLPKLARSINSSLSQQLQKNLSIDSLSTNESGQPQQHSSKDIGKSAGIVSQSSAVRRSLLSQLTAVGLPNSQESLVTEIDQESQVDSEETMTAIVSPVTLKLGRTTLVDSFTSSQTSNSITSDCDSEQTMTAIVSPVTLKVVRTSLADSVISQTSDSRISNCDSEETMTAIVSPVTLKVVQTTLADSVSSQTSDSRISNCDSEETVTAVVSPVTLKLGGTTTADSGVIVLNPDPAQSDKTYHFSVEMWDLQSNCFVPNFSGL</sequence>
<evidence type="ECO:0000256" key="5">
    <source>
        <dbReference type="ARBA" id="ARBA00022670"/>
    </source>
</evidence>
<evidence type="ECO:0000313" key="18">
    <source>
        <dbReference type="RefSeq" id="XP_052129083.1"/>
    </source>
</evidence>
<dbReference type="GO" id="GO:0005730">
    <property type="term" value="C:nucleolus"/>
    <property type="evidence" value="ECO:0007669"/>
    <property type="project" value="UniProtKB-SubCell"/>
</dbReference>
<dbReference type="GO" id="GO:0016579">
    <property type="term" value="P:protein deubiquitination"/>
    <property type="evidence" value="ECO:0007669"/>
    <property type="project" value="InterPro"/>
</dbReference>
<name>A0A9C6X4R8_FRAOC</name>
<dbReference type="InterPro" id="IPR018200">
    <property type="entry name" value="USP_CS"/>
</dbReference>
<evidence type="ECO:0000256" key="2">
    <source>
        <dbReference type="ARBA" id="ARBA00004604"/>
    </source>
</evidence>
<organism evidence="17 18">
    <name type="scientific">Frankliniella occidentalis</name>
    <name type="common">Western flower thrips</name>
    <name type="synonym">Euthrips occidentalis</name>
    <dbReference type="NCBI Taxonomy" id="133901"/>
    <lineage>
        <taxon>Eukaryota</taxon>
        <taxon>Metazoa</taxon>
        <taxon>Ecdysozoa</taxon>
        <taxon>Arthropoda</taxon>
        <taxon>Hexapoda</taxon>
        <taxon>Insecta</taxon>
        <taxon>Pterygota</taxon>
        <taxon>Neoptera</taxon>
        <taxon>Paraneoptera</taxon>
        <taxon>Thysanoptera</taxon>
        <taxon>Terebrantia</taxon>
        <taxon>Thripoidea</taxon>
        <taxon>Thripidae</taxon>
        <taxon>Frankliniella</taxon>
    </lineage>
</organism>
<dbReference type="PANTHER" id="PTHR24006">
    <property type="entry name" value="UBIQUITIN CARBOXYL-TERMINAL HYDROLASE"/>
    <property type="match status" value="1"/>
</dbReference>
<feature type="compositionally biased region" description="Polar residues" evidence="14">
    <location>
        <begin position="426"/>
        <end position="436"/>
    </location>
</feature>
<comment type="catalytic activity">
    <reaction evidence="1">
        <text>Thiol-dependent hydrolysis of ester, thioester, amide, peptide and isopeptide bonds formed by the C-terminal Gly of ubiquitin (a 76-residue protein attached to proteins as an intracellular targeting signal).</text>
        <dbReference type="EC" id="3.4.19.12"/>
    </reaction>
</comment>
<evidence type="ECO:0000256" key="8">
    <source>
        <dbReference type="ARBA" id="ARBA00022807"/>
    </source>
</evidence>
<keyword evidence="6" id="KW-0833">Ubl conjugation pathway</keyword>
<feature type="compositionally biased region" description="Basic residues" evidence="14">
    <location>
        <begin position="410"/>
        <end position="422"/>
    </location>
</feature>
<feature type="compositionally biased region" description="Polar residues" evidence="14">
    <location>
        <begin position="481"/>
        <end position="492"/>
    </location>
</feature>
<evidence type="ECO:0000256" key="10">
    <source>
        <dbReference type="ARBA" id="ARBA00041300"/>
    </source>
</evidence>
<evidence type="ECO:0000256" key="9">
    <source>
        <dbReference type="ARBA" id="ARBA00039432"/>
    </source>
</evidence>
<comment type="similarity">
    <text evidence="3">Belongs to the peptidase C19 family.</text>
</comment>
<dbReference type="PANTHER" id="PTHR24006:SF758">
    <property type="entry name" value="UBIQUITIN CARBOXYL-TERMINAL HYDROLASE 36"/>
    <property type="match status" value="1"/>
</dbReference>
<evidence type="ECO:0000259" key="16">
    <source>
        <dbReference type="PROSITE" id="PS51379"/>
    </source>
</evidence>
<feature type="region of interest" description="Disordered" evidence="14">
    <location>
        <begin position="410"/>
        <end position="456"/>
    </location>
</feature>
<evidence type="ECO:0000256" key="1">
    <source>
        <dbReference type="ARBA" id="ARBA00000707"/>
    </source>
</evidence>
<evidence type="ECO:0000256" key="12">
    <source>
        <dbReference type="ARBA" id="ARBA00042420"/>
    </source>
</evidence>
<dbReference type="AlphaFoldDB" id="A0A9C6X4R8"/>
<evidence type="ECO:0000256" key="14">
    <source>
        <dbReference type="SAM" id="MobiDB-lite"/>
    </source>
</evidence>
<proteinExistence type="inferred from homology"/>
<feature type="domain" description="USP" evidence="15">
    <location>
        <begin position="103"/>
        <end position="397"/>
    </location>
</feature>
<gene>
    <name evidence="18" type="primary">LOC127750736</name>
</gene>
<evidence type="ECO:0000256" key="11">
    <source>
        <dbReference type="ARBA" id="ARBA00042154"/>
    </source>
</evidence>
<evidence type="ECO:0000256" key="3">
    <source>
        <dbReference type="ARBA" id="ARBA00009085"/>
    </source>
</evidence>
<dbReference type="GO" id="GO:0042981">
    <property type="term" value="P:regulation of apoptotic process"/>
    <property type="evidence" value="ECO:0007669"/>
    <property type="project" value="TreeGrafter"/>
</dbReference>
<evidence type="ECO:0000313" key="17">
    <source>
        <dbReference type="Proteomes" id="UP000504606"/>
    </source>
</evidence>
<dbReference type="PROSITE" id="PS00972">
    <property type="entry name" value="USP_1"/>
    <property type="match status" value="1"/>
</dbReference>
<dbReference type="InterPro" id="IPR050164">
    <property type="entry name" value="Peptidase_C19"/>
</dbReference>
<dbReference type="KEGG" id="foc:127750736"/>
<protein>
    <recommendedName>
        <fullName evidence="9">Ubiquitin carboxyl-terminal hydrolase 36</fullName>
        <ecNumber evidence="4">3.4.19.12</ecNumber>
    </recommendedName>
    <alternativeName>
        <fullName evidence="12">Deubiquitinating enzyme 36</fullName>
    </alternativeName>
    <alternativeName>
        <fullName evidence="11">Protein scrawny</fullName>
    </alternativeName>
    <alternativeName>
        <fullName evidence="10">Ubiquitin thioesterase 36</fullName>
    </alternativeName>
    <alternativeName>
        <fullName evidence="13">Ubiquitin-specific-processing protease 36</fullName>
    </alternativeName>
</protein>
<dbReference type="GO" id="GO:0005829">
    <property type="term" value="C:cytosol"/>
    <property type="evidence" value="ECO:0007669"/>
    <property type="project" value="TreeGrafter"/>
</dbReference>
<reference evidence="18" key="1">
    <citation type="submission" date="2025-08" db="UniProtKB">
        <authorList>
            <consortium name="RefSeq"/>
        </authorList>
    </citation>
    <scope>IDENTIFICATION</scope>
    <source>
        <tissue evidence="18">Whole organism</tissue>
    </source>
</reference>
<accession>A0A9C6X4R8</accession>
<dbReference type="Pfam" id="PF00443">
    <property type="entry name" value="UCH"/>
    <property type="match status" value="1"/>
</dbReference>
<keyword evidence="7" id="KW-0378">Hydrolase</keyword>
<comment type="subcellular location">
    <subcellularLocation>
        <location evidence="2">Nucleus</location>
        <location evidence="2">Nucleolus</location>
    </subcellularLocation>
</comment>
<dbReference type="OrthoDB" id="420187at2759"/>
<feature type="region of interest" description="Disordered" evidence="14">
    <location>
        <begin position="481"/>
        <end position="502"/>
    </location>
</feature>
<dbReference type="InterPro" id="IPR038765">
    <property type="entry name" value="Papain-like_cys_pep_sf"/>
</dbReference>
<dbReference type="InterPro" id="IPR028889">
    <property type="entry name" value="USP"/>
</dbReference>
<dbReference type="InterPro" id="IPR001394">
    <property type="entry name" value="Peptidase_C19_UCH"/>
</dbReference>
<feature type="domain" description="4Fe-4S ferredoxin-type" evidence="16">
    <location>
        <begin position="232"/>
        <end position="262"/>
    </location>
</feature>